<dbReference type="Proteomes" id="UP000092460">
    <property type="component" value="Unassembled WGS sequence"/>
</dbReference>
<evidence type="ECO:0000256" key="1">
    <source>
        <dbReference type="SAM" id="MobiDB-lite"/>
    </source>
</evidence>
<evidence type="ECO:0000313" key="3">
    <source>
        <dbReference type="Proteomes" id="UP000092460"/>
    </source>
</evidence>
<reference evidence="2" key="2">
    <citation type="submission" date="2020-05" db="UniProtKB">
        <authorList>
            <consortium name="EnsemblMetazoa"/>
        </authorList>
    </citation>
    <scope>IDENTIFICATION</scope>
    <source>
        <strain evidence="2">IAEA</strain>
    </source>
</reference>
<keyword evidence="3" id="KW-1185">Reference proteome</keyword>
<feature type="compositionally biased region" description="Acidic residues" evidence="1">
    <location>
        <begin position="48"/>
        <end position="64"/>
    </location>
</feature>
<name>A0A1B0B795_9MUSC</name>
<dbReference type="EMBL" id="JXJN01009439">
    <property type="status" value="NOT_ANNOTATED_CDS"/>
    <property type="molecule type" value="Genomic_DNA"/>
</dbReference>
<dbReference type="EnsemblMetazoa" id="GPPI021132-RA">
    <property type="protein sequence ID" value="GPPI021132-PA"/>
    <property type="gene ID" value="GPPI021132"/>
</dbReference>
<dbReference type="AlphaFoldDB" id="A0A1B0B795"/>
<sequence>MISNNSNCYATQGICQPTTGQTDMDQLEVIFKVLRVEYVLHDKCNNDVDNDDDNDDDDDDDDDVNDNVDSHFLDCVQTKSHCVFEILSALKKSLLSEPPQAPITVITIVGNFQSKEMAAKSFTICESERQQQTTNKKISDFINRYSTKLVKDSIMERYTDYHARCENKIVITDVQAIFSVHHIFDYSWIFDPNVYQMSSTKATTHGSGTIRTSLYFRSLTAYQAEQVLPSALEWQNQGIRMVALSLNFIVREEITTVLSCHACRDPNFLEPVTHTSNVNQPFSGAGKVAITLCYSPLVNIPSQTTDKFKITPAQSIKKEFTLIGDDGACKKYPEFMNHTLFRHLQKSRRRL</sequence>
<reference evidence="3" key="1">
    <citation type="submission" date="2015-01" db="EMBL/GenBank/DDBJ databases">
        <authorList>
            <person name="Aksoy S."/>
            <person name="Warren W."/>
            <person name="Wilson R.K."/>
        </authorList>
    </citation>
    <scope>NUCLEOTIDE SEQUENCE [LARGE SCALE GENOMIC DNA]</scope>
    <source>
        <strain evidence="3">IAEA</strain>
    </source>
</reference>
<evidence type="ECO:0000313" key="2">
    <source>
        <dbReference type="EnsemblMetazoa" id="GPPI021132-PA"/>
    </source>
</evidence>
<organism evidence="2 3">
    <name type="scientific">Glossina palpalis gambiensis</name>
    <dbReference type="NCBI Taxonomy" id="67801"/>
    <lineage>
        <taxon>Eukaryota</taxon>
        <taxon>Metazoa</taxon>
        <taxon>Ecdysozoa</taxon>
        <taxon>Arthropoda</taxon>
        <taxon>Hexapoda</taxon>
        <taxon>Insecta</taxon>
        <taxon>Pterygota</taxon>
        <taxon>Neoptera</taxon>
        <taxon>Endopterygota</taxon>
        <taxon>Diptera</taxon>
        <taxon>Brachycera</taxon>
        <taxon>Muscomorpha</taxon>
        <taxon>Hippoboscoidea</taxon>
        <taxon>Glossinidae</taxon>
        <taxon>Glossina</taxon>
    </lineage>
</organism>
<dbReference type="VEuPathDB" id="VectorBase:GPPI021132"/>
<accession>A0A1B0B795</accession>
<proteinExistence type="predicted"/>
<feature type="region of interest" description="Disordered" evidence="1">
    <location>
        <begin position="45"/>
        <end position="64"/>
    </location>
</feature>
<protein>
    <submittedName>
        <fullName evidence="2">Uncharacterized protein</fullName>
    </submittedName>
</protein>